<feature type="non-terminal residue" evidence="1">
    <location>
        <position position="66"/>
    </location>
</feature>
<protein>
    <submittedName>
        <fullName evidence="1">Uncharacterized protein</fullName>
    </submittedName>
</protein>
<reference evidence="1" key="1">
    <citation type="submission" date="2019-07" db="EMBL/GenBank/DDBJ databases">
        <authorList>
            <consortium name="PulseNet: The National Subtyping Network for Foodborne Disease Surveillance"/>
            <person name="Tarr C.L."/>
            <person name="Trees E."/>
            <person name="Katz L.S."/>
            <person name="Carleton-Romer H.A."/>
            <person name="Stroika S."/>
            <person name="Kucerova Z."/>
            <person name="Roache K.F."/>
            <person name="Sabol A.L."/>
            <person name="Besser J."/>
            <person name="Gerner-Smidt P."/>
        </authorList>
    </citation>
    <scope>NUCLEOTIDE SEQUENCE</scope>
    <source>
        <strain evidence="1">PNUSAS085448</strain>
    </source>
</reference>
<proteinExistence type="predicted"/>
<name>A0A5Y4CZA9_SALER</name>
<dbReference type="EMBL" id="AAJAFA010000246">
    <property type="protein sequence ID" value="ECJ9929903.1"/>
    <property type="molecule type" value="Genomic_DNA"/>
</dbReference>
<organism evidence="1">
    <name type="scientific">Salmonella enterica</name>
    <name type="common">Salmonella choleraesuis</name>
    <dbReference type="NCBI Taxonomy" id="28901"/>
    <lineage>
        <taxon>Bacteria</taxon>
        <taxon>Pseudomonadati</taxon>
        <taxon>Pseudomonadota</taxon>
        <taxon>Gammaproteobacteria</taxon>
        <taxon>Enterobacterales</taxon>
        <taxon>Enterobacteriaceae</taxon>
        <taxon>Salmonella</taxon>
    </lineage>
</organism>
<gene>
    <name evidence="1" type="ORF">FQR38_23880</name>
</gene>
<dbReference type="AlphaFoldDB" id="A0A5Y4CZA9"/>
<sequence>MPNIKFNFSGLKAIYAEAWARKDPTIAFEIRLGAGCFVFMMFLSKEDSEQNDKLFIYYRNINTLSQ</sequence>
<comment type="caution">
    <text evidence="1">The sequence shown here is derived from an EMBL/GenBank/DDBJ whole genome shotgun (WGS) entry which is preliminary data.</text>
</comment>
<evidence type="ECO:0000313" key="1">
    <source>
        <dbReference type="EMBL" id="ECJ9929903.1"/>
    </source>
</evidence>
<accession>A0A5Y4CZA9</accession>